<keyword evidence="7 9" id="KW-1133">Transmembrane helix</keyword>
<evidence type="ECO:0000256" key="5">
    <source>
        <dbReference type="ARBA" id="ARBA00022519"/>
    </source>
</evidence>
<proteinExistence type="inferred from homology"/>
<feature type="transmembrane region" description="Helical" evidence="9">
    <location>
        <begin position="924"/>
        <end position="949"/>
    </location>
</feature>
<feature type="transmembrane region" description="Helical" evidence="9">
    <location>
        <begin position="970"/>
        <end position="989"/>
    </location>
</feature>
<comment type="similarity">
    <text evidence="2">Belongs to the resistance-nodulation-cell division (RND) (TC 2.A.6) family.</text>
</comment>
<evidence type="ECO:0000313" key="11">
    <source>
        <dbReference type="Proteomes" id="UP001589589"/>
    </source>
</evidence>
<feature type="transmembrane region" description="Helical" evidence="9">
    <location>
        <begin position="871"/>
        <end position="887"/>
    </location>
</feature>
<dbReference type="Gene3D" id="3.30.70.1320">
    <property type="entry name" value="Multidrug efflux transporter AcrB pore domain like"/>
    <property type="match status" value="1"/>
</dbReference>
<feature type="transmembrane region" description="Helical" evidence="9">
    <location>
        <begin position="435"/>
        <end position="456"/>
    </location>
</feature>
<dbReference type="InterPro" id="IPR001036">
    <property type="entry name" value="Acrflvin-R"/>
</dbReference>
<dbReference type="InterPro" id="IPR004764">
    <property type="entry name" value="MdtF-like"/>
</dbReference>
<gene>
    <name evidence="10" type="ORF">ACFFUQ_19025</name>
</gene>
<feature type="transmembrane region" description="Helical" evidence="9">
    <location>
        <begin position="390"/>
        <end position="414"/>
    </location>
</feature>
<feature type="transmembrane region" description="Helical" evidence="9">
    <location>
        <begin position="338"/>
        <end position="357"/>
    </location>
</feature>
<dbReference type="PANTHER" id="PTHR32063:SF9">
    <property type="entry name" value="SIMILAR TO MULTIDRUG RESISTANCE PROTEIN MEXB"/>
    <property type="match status" value="1"/>
</dbReference>
<feature type="transmembrane region" description="Helical" evidence="9">
    <location>
        <begin position="1001"/>
        <end position="1027"/>
    </location>
</feature>
<protein>
    <submittedName>
        <fullName evidence="10">Efflux RND transporter permease subunit</fullName>
    </submittedName>
</protein>
<dbReference type="PRINTS" id="PR00702">
    <property type="entry name" value="ACRIFLAVINRP"/>
</dbReference>
<evidence type="ECO:0000256" key="2">
    <source>
        <dbReference type="ARBA" id="ARBA00010942"/>
    </source>
</evidence>
<comment type="subcellular location">
    <subcellularLocation>
        <location evidence="1">Cell inner membrane</location>
        <topology evidence="1">Multi-pass membrane protein</topology>
    </subcellularLocation>
</comment>
<dbReference type="InterPro" id="IPR027463">
    <property type="entry name" value="AcrB_DN_DC_subdom"/>
</dbReference>
<organism evidence="10 11">
    <name type="scientific">Flavobacterium branchiarum</name>
    <dbReference type="NCBI Taxonomy" id="1114870"/>
    <lineage>
        <taxon>Bacteria</taxon>
        <taxon>Pseudomonadati</taxon>
        <taxon>Bacteroidota</taxon>
        <taxon>Flavobacteriia</taxon>
        <taxon>Flavobacteriales</taxon>
        <taxon>Flavobacteriaceae</taxon>
        <taxon>Flavobacterium</taxon>
    </lineage>
</organism>
<evidence type="ECO:0000256" key="3">
    <source>
        <dbReference type="ARBA" id="ARBA00022448"/>
    </source>
</evidence>
<dbReference type="Gene3D" id="3.30.70.1440">
    <property type="entry name" value="Multidrug efflux transporter AcrB pore domain"/>
    <property type="match status" value="1"/>
</dbReference>
<feature type="transmembrane region" description="Helical" evidence="9">
    <location>
        <begin position="894"/>
        <end position="918"/>
    </location>
</feature>
<dbReference type="SUPFAM" id="SSF82693">
    <property type="entry name" value="Multidrug efflux transporter AcrB pore domain, PN1, PN2, PC1 and PC2 subdomains"/>
    <property type="match status" value="4"/>
</dbReference>
<evidence type="ECO:0000256" key="8">
    <source>
        <dbReference type="ARBA" id="ARBA00023136"/>
    </source>
</evidence>
<dbReference type="NCBIfam" id="TIGR00915">
    <property type="entry name" value="2A0602"/>
    <property type="match status" value="1"/>
</dbReference>
<dbReference type="Gene3D" id="1.20.1640.10">
    <property type="entry name" value="Multidrug efflux transporter AcrB transmembrane domain"/>
    <property type="match status" value="2"/>
</dbReference>
<accession>A0ABV5FRD4</accession>
<dbReference type="Proteomes" id="UP001589589">
    <property type="component" value="Unassembled WGS sequence"/>
</dbReference>
<sequence>MLKTFIERPVLSTVISIIIVILGYIGLTGLPISQYPEIAPPTVVVSASYQGANADVVINSVIVPLEEQINGVENMTYMTSTASNDGSASISIFFKLGTDPDLAAVNVQNRVAKASNLLPEEVTKAGVTTQKKQSSNVMIFSLYSDNPSFDQKFLQNFANINLLPEIKRINGVGDATVFGNMDYSMRIWLKPDVMANYGLIPEDISKALAEQNVEAAPGKFGENGRQSFQYTIKYTGRLKSVSEFGNIIIKANSKGEILRLNDLARIELGAQSYTSTSKTNGKPTVAIAISQTAGSNAHELIEECQAVLKNASKTFPEGVKYVELINANDFLNASIDKVVHTLIEAFILVFIVVFIFLQDFRSTLIPAIAVPVAIIGTFFFLNLFGFTINLLTLFALVLAIGIVVDDAIVVVEAVHAELDMGAGSAKEATSKAMNGISGAIISITLVMGAVFIPVSFISGSTGVFYKQFGLTLAIAIVISAVNALTLSPALCALFLKPHKDSEYHQKGFLQKFYTSFNVAFDGMTLKYKGGVEFLIKRKWVAFGTIIIFGGLFYWLMQTTPKGFVPSEDQGTLFANISLPAGSSLERTTAVTEEIDKIIGKIPEVETTLRITGKNFIAGDGGSYGMVVVKLKSWDKRKGKGQDINTVIGKLFGATSHIRSASVIFFGSPTLQGFGTSSGFEFQLQDKTGGELSKFNDNSKKFLTALRKRPEIQFATTSFDINFPQYKMKVDVARAKQANVSVSKILSTMQGYYGGVYSSNFNDFGKQYRVMYQADDQFRANPETLNKIYVRTDDNLMAPISEFITMEKVYGAEAINRFNLFTSIAVQGAQNEGFSSGDAINAVKEVAQQTLPAGYGYEFSGLTREEMSSGSQTVYVFILCLVFIYFLLSAQYESYIVPFSVLFSLPLGLAGAFIFAKLFGVENNIYLQITLIMLIGLLAKNGILIVEFALARRREGLSIVQAAVEGAVARLRPILMTSFAFILGLVPLMMSSGAGAVGNKSIGTGAVGGMLIGTLLGVFVTPALFVVFQSLQERLKKASS</sequence>
<name>A0ABV5FRD4_9FLAO</name>
<keyword evidence="5" id="KW-0997">Cell inner membrane</keyword>
<evidence type="ECO:0000256" key="6">
    <source>
        <dbReference type="ARBA" id="ARBA00022692"/>
    </source>
</evidence>
<evidence type="ECO:0000256" key="7">
    <source>
        <dbReference type="ARBA" id="ARBA00022989"/>
    </source>
</evidence>
<dbReference type="SUPFAM" id="SSF82714">
    <property type="entry name" value="Multidrug efflux transporter AcrB TolC docking domain, DN and DC subdomains"/>
    <property type="match status" value="2"/>
</dbReference>
<feature type="transmembrane region" description="Helical" evidence="9">
    <location>
        <begin position="539"/>
        <end position="556"/>
    </location>
</feature>
<keyword evidence="11" id="KW-1185">Reference proteome</keyword>
<evidence type="ECO:0000256" key="4">
    <source>
        <dbReference type="ARBA" id="ARBA00022475"/>
    </source>
</evidence>
<feature type="transmembrane region" description="Helical" evidence="9">
    <location>
        <begin position="12"/>
        <end position="32"/>
    </location>
</feature>
<evidence type="ECO:0000313" key="10">
    <source>
        <dbReference type="EMBL" id="MFB9066114.1"/>
    </source>
</evidence>
<dbReference type="Gene3D" id="3.30.2090.10">
    <property type="entry name" value="Multidrug efflux transporter AcrB TolC docking domain, DN and DC subdomains"/>
    <property type="match status" value="2"/>
</dbReference>
<keyword evidence="3" id="KW-0813">Transport</keyword>
<reference evidence="10 11" key="1">
    <citation type="submission" date="2024-09" db="EMBL/GenBank/DDBJ databases">
        <authorList>
            <person name="Sun Q."/>
            <person name="Mori K."/>
        </authorList>
    </citation>
    <scope>NUCLEOTIDE SEQUENCE [LARGE SCALE GENOMIC DNA]</scope>
    <source>
        <strain evidence="10 11">CECT 7908</strain>
    </source>
</reference>
<dbReference type="EMBL" id="JBHMEX010000061">
    <property type="protein sequence ID" value="MFB9066114.1"/>
    <property type="molecule type" value="Genomic_DNA"/>
</dbReference>
<evidence type="ECO:0000256" key="9">
    <source>
        <dbReference type="SAM" id="Phobius"/>
    </source>
</evidence>
<feature type="transmembrane region" description="Helical" evidence="9">
    <location>
        <begin position="468"/>
        <end position="495"/>
    </location>
</feature>
<feature type="transmembrane region" description="Helical" evidence="9">
    <location>
        <begin position="364"/>
        <end position="384"/>
    </location>
</feature>
<keyword evidence="8 9" id="KW-0472">Membrane</keyword>
<keyword evidence="4" id="KW-1003">Cell membrane</keyword>
<dbReference type="RefSeq" id="WP_290263129.1">
    <property type="nucleotide sequence ID" value="NZ_JAUFQQ010000003.1"/>
</dbReference>
<keyword evidence="6 9" id="KW-0812">Transmembrane</keyword>
<dbReference type="Gene3D" id="3.30.70.1430">
    <property type="entry name" value="Multidrug efflux transporter AcrB pore domain"/>
    <property type="match status" value="2"/>
</dbReference>
<comment type="caution">
    <text evidence="10">The sequence shown here is derived from an EMBL/GenBank/DDBJ whole genome shotgun (WGS) entry which is preliminary data.</text>
</comment>
<dbReference type="SUPFAM" id="SSF82866">
    <property type="entry name" value="Multidrug efflux transporter AcrB transmembrane domain"/>
    <property type="match status" value="2"/>
</dbReference>
<dbReference type="Pfam" id="PF00873">
    <property type="entry name" value="ACR_tran"/>
    <property type="match status" value="1"/>
</dbReference>
<dbReference type="PANTHER" id="PTHR32063">
    <property type="match status" value="1"/>
</dbReference>
<evidence type="ECO:0000256" key="1">
    <source>
        <dbReference type="ARBA" id="ARBA00004429"/>
    </source>
</evidence>